<reference evidence="2" key="1">
    <citation type="journal article" date="2013" name="Nat. Genet.">
        <title>The draft genomes of soft-shell turtle and green sea turtle yield insights into the development and evolution of the turtle-specific body plan.</title>
        <authorList>
            <person name="Wang Z."/>
            <person name="Pascual-Anaya J."/>
            <person name="Zadissa A."/>
            <person name="Li W."/>
            <person name="Niimura Y."/>
            <person name="Huang Z."/>
            <person name="Li C."/>
            <person name="White S."/>
            <person name="Xiong Z."/>
            <person name="Fang D."/>
            <person name="Wang B."/>
            <person name="Ming Y."/>
            <person name="Chen Y."/>
            <person name="Zheng Y."/>
            <person name="Kuraku S."/>
            <person name="Pignatelli M."/>
            <person name="Herrero J."/>
            <person name="Beal K."/>
            <person name="Nozawa M."/>
            <person name="Li Q."/>
            <person name="Wang J."/>
            <person name="Zhang H."/>
            <person name="Yu L."/>
            <person name="Shigenobu S."/>
            <person name="Wang J."/>
            <person name="Liu J."/>
            <person name="Flicek P."/>
            <person name="Searle S."/>
            <person name="Wang J."/>
            <person name="Kuratani S."/>
            <person name="Yin Y."/>
            <person name="Aken B."/>
            <person name="Zhang G."/>
            <person name="Irie N."/>
        </authorList>
    </citation>
    <scope>NUCLEOTIDE SEQUENCE [LARGE SCALE GENOMIC DNA]</scope>
</reference>
<protein>
    <submittedName>
        <fullName evidence="1">Uncharacterized protein</fullName>
    </submittedName>
</protein>
<organism evidence="1 2">
    <name type="scientific">Chelonia mydas</name>
    <name type="common">Green sea-turtle</name>
    <name type="synonym">Chelonia agassizi</name>
    <dbReference type="NCBI Taxonomy" id="8469"/>
    <lineage>
        <taxon>Eukaryota</taxon>
        <taxon>Metazoa</taxon>
        <taxon>Chordata</taxon>
        <taxon>Craniata</taxon>
        <taxon>Vertebrata</taxon>
        <taxon>Euteleostomi</taxon>
        <taxon>Archelosauria</taxon>
        <taxon>Testudinata</taxon>
        <taxon>Testudines</taxon>
        <taxon>Cryptodira</taxon>
        <taxon>Durocryptodira</taxon>
        <taxon>Americhelydia</taxon>
        <taxon>Chelonioidea</taxon>
        <taxon>Cheloniidae</taxon>
        <taxon>Chelonia</taxon>
    </lineage>
</organism>
<gene>
    <name evidence="1" type="ORF">UY3_18190</name>
</gene>
<sequence length="135" mass="14954">MERQILEFLSPSPEVVAWKEMRKGEALESLSSQSQMVPVATGGILDLSAQTATCVANTYLFAMPDSIGHRETAYGGSQHIGVWSDSFSSINSPPLLEDATGYRSFTILLLLNDFLGKMYFQCYPAYEVSRQCIMI</sequence>
<evidence type="ECO:0000313" key="1">
    <source>
        <dbReference type="EMBL" id="EMP24736.1"/>
    </source>
</evidence>
<evidence type="ECO:0000313" key="2">
    <source>
        <dbReference type="Proteomes" id="UP000031443"/>
    </source>
</evidence>
<name>M7AI92_CHEMY</name>
<proteinExistence type="predicted"/>
<accession>M7AI92</accession>
<dbReference type="AlphaFoldDB" id="M7AI92"/>
<keyword evidence="2" id="KW-1185">Reference proteome</keyword>
<dbReference type="Proteomes" id="UP000031443">
    <property type="component" value="Unassembled WGS sequence"/>
</dbReference>
<dbReference type="EMBL" id="KB598656">
    <property type="protein sequence ID" value="EMP24736.1"/>
    <property type="molecule type" value="Genomic_DNA"/>
</dbReference>